<name>G6FUN7_9CYAN</name>
<keyword evidence="1" id="KW-0812">Transmembrane</keyword>
<organism evidence="2 3">
    <name type="scientific">Fischerella thermalis JSC-11</name>
    <dbReference type="NCBI Taxonomy" id="741277"/>
    <lineage>
        <taxon>Bacteria</taxon>
        <taxon>Bacillati</taxon>
        <taxon>Cyanobacteriota</taxon>
        <taxon>Cyanophyceae</taxon>
        <taxon>Nostocales</taxon>
        <taxon>Hapalosiphonaceae</taxon>
        <taxon>Fischerella</taxon>
    </lineage>
</organism>
<evidence type="ECO:0000313" key="2">
    <source>
        <dbReference type="EMBL" id="EHC12967.1"/>
    </source>
</evidence>
<dbReference type="EMBL" id="AGIZ01000007">
    <property type="protein sequence ID" value="EHC12967.1"/>
    <property type="molecule type" value="Genomic_DNA"/>
</dbReference>
<comment type="caution">
    <text evidence="2">The sequence shown here is derived from an EMBL/GenBank/DDBJ whole genome shotgun (WGS) entry which is preliminary data.</text>
</comment>
<evidence type="ECO:0000256" key="1">
    <source>
        <dbReference type="SAM" id="Phobius"/>
    </source>
</evidence>
<evidence type="ECO:0000313" key="3">
    <source>
        <dbReference type="Proteomes" id="UP000004344"/>
    </source>
</evidence>
<keyword evidence="1" id="KW-1133">Transmembrane helix</keyword>
<feature type="transmembrane region" description="Helical" evidence="1">
    <location>
        <begin position="64"/>
        <end position="87"/>
    </location>
</feature>
<feature type="transmembrane region" description="Helical" evidence="1">
    <location>
        <begin position="13"/>
        <end position="32"/>
    </location>
</feature>
<dbReference type="Proteomes" id="UP000004344">
    <property type="component" value="Unassembled WGS sequence"/>
</dbReference>
<proteinExistence type="predicted"/>
<keyword evidence="1" id="KW-0472">Membrane</keyword>
<keyword evidence="3" id="KW-1185">Reference proteome</keyword>
<accession>G6FUN7</accession>
<sequence>MISDDTPPQLRRLPIQSIGLPFFWLINIYVLLNSTDSTFEQVVTEVVGCWLLVGAWFFPTTNNHQLPTFIYCVGCGVGAAVFSPLCCKAA</sequence>
<gene>
    <name evidence="2" type="ORF">FJSC11DRAFT_2584</name>
</gene>
<protein>
    <submittedName>
        <fullName evidence="2">Uncharacterized protein</fullName>
    </submittedName>
</protein>
<dbReference type="AlphaFoldDB" id="G6FUN7"/>
<reference evidence="2 3" key="1">
    <citation type="submission" date="2011-09" db="EMBL/GenBank/DDBJ databases">
        <title>The draft genome of Fischerella sp. JSC-11.</title>
        <authorList>
            <consortium name="US DOE Joint Genome Institute (JGI-PGF)"/>
            <person name="Lucas S."/>
            <person name="Han J."/>
            <person name="Lapidus A."/>
            <person name="Cheng J.-F."/>
            <person name="Goodwin L."/>
            <person name="Pitluck S."/>
            <person name="Peters L."/>
            <person name="Land M.L."/>
            <person name="Hauser L."/>
            <person name="Sarkisova S."/>
            <person name="Bryant D.A."/>
            <person name="Brown I."/>
            <person name="Woyke T.J."/>
        </authorList>
    </citation>
    <scope>NUCLEOTIDE SEQUENCE [LARGE SCALE GENOMIC DNA]</scope>
    <source>
        <strain evidence="2 3">JSC-11</strain>
    </source>
</reference>